<feature type="compositionally biased region" description="Basic and acidic residues" evidence="9">
    <location>
        <begin position="617"/>
        <end position="630"/>
    </location>
</feature>
<feature type="compositionally biased region" description="Basic and acidic residues" evidence="9">
    <location>
        <begin position="646"/>
        <end position="658"/>
    </location>
</feature>
<accession>A0A139HJL4</accession>
<keyword evidence="6" id="KW-0175">Coiled coil</keyword>
<evidence type="ECO:0000259" key="10">
    <source>
        <dbReference type="Pfam" id="PF07557"/>
    </source>
</evidence>
<dbReference type="InterPro" id="IPR011516">
    <property type="entry name" value="Shugoshin_N"/>
</dbReference>
<keyword evidence="5" id="KW-0159">Chromosome partition</keyword>
<gene>
    <name evidence="12" type="ORF">AC578_1171</name>
</gene>
<reference evidence="12 13" key="1">
    <citation type="submission" date="2015-07" db="EMBL/GenBank/DDBJ databases">
        <title>Comparative genomics of the Sigatoka disease complex on banana suggests a link between parallel evolutionary changes in Pseudocercospora fijiensis and Pseudocercospora eumusae and increased virulence on the banana host.</title>
        <authorList>
            <person name="Chang T.-C."/>
            <person name="Salvucci A."/>
            <person name="Crous P.W."/>
            <person name="Stergiopoulos I."/>
        </authorList>
    </citation>
    <scope>NUCLEOTIDE SEQUENCE [LARGE SCALE GENOMIC DNA]</scope>
    <source>
        <strain evidence="12 13">CBS 114824</strain>
    </source>
</reference>
<keyword evidence="4" id="KW-0132">Cell division</keyword>
<feature type="compositionally biased region" description="Polar residues" evidence="9">
    <location>
        <begin position="450"/>
        <end position="461"/>
    </location>
</feature>
<dbReference type="OrthoDB" id="5394106at2759"/>
<dbReference type="STRING" id="321146.A0A139HJL4"/>
<feature type="compositionally biased region" description="Basic and acidic residues" evidence="9">
    <location>
        <begin position="509"/>
        <end position="520"/>
    </location>
</feature>
<protein>
    <recommendedName>
        <fullName evidence="14">Shugoshin C-terminal domain-containing protein</fullName>
    </recommendedName>
</protein>
<evidence type="ECO:0000256" key="2">
    <source>
        <dbReference type="ARBA" id="ARBA00010845"/>
    </source>
</evidence>
<dbReference type="EMBL" id="LFZN01000039">
    <property type="protein sequence ID" value="KXT02675.1"/>
    <property type="molecule type" value="Genomic_DNA"/>
</dbReference>
<dbReference type="GO" id="GO:0045132">
    <property type="term" value="P:meiotic chromosome segregation"/>
    <property type="evidence" value="ECO:0007669"/>
    <property type="project" value="InterPro"/>
</dbReference>
<keyword evidence="13" id="KW-1185">Reference proteome</keyword>
<feature type="domain" description="Shugoshin N-terminal coiled-coil" evidence="11">
    <location>
        <begin position="35"/>
        <end position="71"/>
    </location>
</feature>
<feature type="domain" description="Shugoshin C-terminal" evidence="10">
    <location>
        <begin position="461"/>
        <end position="483"/>
    </location>
</feature>
<feature type="region of interest" description="Disordered" evidence="9">
    <location>
        <begin position="179"/>
        <end position="708"/>
    </location>
</feature>
<evidence type="ECO:0000256" key="6">
    <source>
        <dbReference type="ARBA" id="ARBA00023054"/>
    </source>
</evidence>
<evidence type="ECO:0000259" key="11">
    <source>
        <dbReference type="Pfam" id="PF07558"/>
    </source>
</evidence>
<evidence type="ECO:0000256" key="4">
    <source>
        <dbReference type="ARBA" id="ARBA00022618"/>
    </source>
</evidence>
<dbReference type="Pfam" id="PF07557">
    <property type="entry name" value="Shugoshin_C"/>
    <property type="match status" value="1"/>
</dbReference>
<evidence type="ECO:0000256" key="8">
    <source>
        <dbReference type="ARBA" id="ARBA00023328"/>
    </source>
</evidence>
<evidence type="ECO:0000256" key="9">
    <source>
        <dbReference type="SAM" id="MobiDB-lite"/>
    </source>
</evidence>
<comment type="caution">
    <text evidence="12">The sequence shown here is derived from an EMBL/GenBank/DDBJ whole genome shotgun (WGS) entry which is preliminary data.</text>
</comment>
<feature type="compositionally biased region" description="Low complexity" evidence="9">
    <location>
        <begin position="586"/>
        <end position="598"/>
    </location>
</feature>
<dbReference type="Proteomes" id="UP000070133">
    <property type="component" value="Unassembled WGS sequence"/>
</dbReference>
<dbReference type="GO" id="GO:0000779">
    <property type="term" value="C:condensed chromosome, centromeric region"/>
    <property type="evidence" value="ECO:0007669"/>
    <property type="project" value="UniProtKB-ARBA"/>
</dbReference>
<feature type="compositionally biased region" description="Polar residues" evidence="9">
    <location>
        <begin position="427"/>
        <end position="440"/>
    </location>
</feature>
<keyword evidence="3" id="KW-0158">Chromosome</keyword>
<comment type="similarity">
    <text evidence="2">Belongs to the shugoshin family.</text>
</comment>
<dbReference type="Pfam" id="PF07558">
    <property type="entry name" value="Shugoshin_N"/>
    <property type="match status" value="1"/>
</dbReference>
<evidence type="ECO:0008006" key="14">
    <source>
        <dbReference type="Google" id="ProtNLM"/>
    </source>
</evidence>
<dbReference type="GO" id="GO:0005634">
    <property type="term" value="C:nucleus"/>
    <property type="evidence" value="ECO:0007669"/>
    <property type="project" value="InterPro"/>
</dbReference>
<evidence type="ECO:0000256" key="5">
    <source>
        <dbReference type="ARBA" id="ARBA00022829"/>
    </source>
</evidence>
<sequence length="708" mass="76811">MARLNEPPIAPSNATASSLANGIGVGGAVGESVENRELAKNNSSQSLRIRSLELEVSKLLSDNLELRERVLGLQNELYDARVQASSAAAKRLKVQLRTHIAQLAGLVDGIDEDGAEGIEKAVPEEKERILSPSRREYRERQPLAELMRDTQMPTINEDKTFPRMTLDAEQINEIRLSAGSSGSVELGPPPVAHFVDSQDSVEHEPAPEKENVESPQVNEEGLMPSVEITRRKRKDPSHSSRRSSILAESLLNTDEDKPNTMLRTGAKRKLADRDLEKSNKAPSQADFTFSRKSTIEQPVAETPKPSDPAVEIKAGNENAERPTSPIRPERKILGEKSTNMSPRKAAVPAGKPAKKGITKSTVSKMEADKERPASRGSRRLSSLNVPPPPETKEIVTTLEIPASEPEPLSAELDPKTPLIAAEDVFTPPQSQPSNGTNMSRHGTPPPAELSSLSNTTEGSQRPSRRARASVSYAEPSLTAKMRRPDKKMVDAVSGLRDPRLVMSTSSRSSIDRRTSGDISERSMAGMSGGQKRTGSGEVKIKSEPFEDEDWKATLENTSRPSLGSPFRRRDASSTPDLPAQSPLRPSSAPGSDAASALSTRTPAGISNLLAQSRKRREAMDAREAERESRRSSPSIPSDDSITAAAKKLEELELYDFKDSSSPATEEAAGTKRAGHRRHSSVPKPAAATGDPQRPASTRVASRRRSMML</sequence>
<evidence type="ECO:0000256" key="3">
    <source>
        <dbReference type="ARBA" id="ARBA00022454"/>
    </source>
</evidence>
<dbReference type="InterPro" id="IPR011515">
    <property type="entry name" value="Shugoshin_C"/>
</dbReference>
<organism evidence="12 13">
    <name type="scientific">Pseudocercospora eumusae</name>
    <dbReference type="NCBI Taxonomy" id="321146"/>
    <lineage>
        <taxon>Eukaryota</taxon>
        <taxon>Fungi</taxon>
        <taxon>Dikarya</taxon>
        <taxon>Ascomycota</taxon>
        <taxon>Pezizomycotina</taxon>
        <taxon>Dothideomycetes</taxon>
        <taxon>Dothideomycetidae</taxon>
        <taxon>Mycosphaerellales</taxon>
        <taxon>Mycosphaerellaceae</taxon>
        <taxon>Pseudocercospora</taxon>
    </lineage>
</organism>
<evidence type="ECO:0000313" key="12">
    <source>
        <dbReference type="EMBL" id="KXT02675.1"/>
    </source>
</evidence>
<dbReference type="GO" id="GO:0051301">
    <property type="term" value="P:cell division"/>
    <property type="evidence" value="ECO:0007669"/>
    <property type="project" value="UniProtKB-KW"/>
</dbReference>
<name>A0A139HJL4_9PEZI</name>
<keyword evidence="7" id="KW-0131">Cell cycle</keyword>
<feature type="compositionally biased region" description="Basic and acidic residues" evidence="9">
    <location>
        <begin position="200"/>
        <end position="212"/>
    </location>
</feature>
<evidence type="ECO:0000256" key="7">
    <source>
        <dbReference type="ARBA" id="ARBA00023306"/>
    </source>
</evidence>
<feature type="compositionally biased region" description="Low complexity" evidence="9">
    <location>
        <begin position="631"/>
        <end position="641"/>
    </location>
</feature>
<feature type="compositionally biased region" description="Basic residues" evidence="9">
    <location>
        <begin position="230"/>
        <end position="241"/>
    </location>
</feature>
<comment type="subcellular location">
    <subcellularLocation>
        <location evidence="1">Chromosome</location>
        <location evidence="1">Centromere</location>
    </subcellularLocation>
</comment>
<dbReference type="AlphaFoldDB" id="A0A139HJL4"/>
<evidence type="ECO:0000256" key="1">
    <source>
        <dbReference type="ARBA" id="ARBA00004584"/>
    </source>
</evidence>
<evidence type="ECO:0000313" key="13">
    <source>
        <dbReference type="Proteomes" id="UP000070133"/>
    </source>
</evidence>
<keyword evidence="8" id="KW-0137">Centromere</keyword>
<feature type="compositionally biased region" description="Polar residues" evidence="9">
    <location>
        <begin position="280"/>
        <end position="296"/>
    </location>
</feature>
<proteinExistence type="inferred from homology"/>
<feature type="compositionally biased region" description="Basic and acidic residues" evidence="9">
    <location>
        <begin position="269"/>
        <end position="279"/>
    </location>
</feature>